<keyword evidence="6" id="KW-0812">Transmembrane</keyword>
<dbReference type="SUPFAM" id="SSF49899">
    <property type="entry name" value="Concanavalin A-like lectins/glucanases"/>
    <property type="match status" value="1"/>
</dbReference>
<dbReference type="InterPro" id="IPR013320">
    <property type="entry name" value="ConA-like_dom_sf"/>
</dbReference>
<dbReference type="SMART" id="SM00220">
    <property type="entry name" value="S_TKc"/>
    <property type="match status" value="1"/>
</dbReference>
<dbReference type="Gene3D" id="3.30.200.20">
    <property type="entry name" value="Phosphorylase Kinase, domain 1"/>
    <property type="match status" value="1"/>
</dbReference>
<keyword evidence="8" id="KW-0430">Lectin</keyword>
<dbReference type="InterPro" id="IPR011009">
    <property type="entry name" value="Kinase-like_dom_sf"/>
</dbReference>
<reference evidence="17" key="2">
    <citation type="submission" date="2020-03" db="EMBL/GenBank/DDBJ databases">
        <title>The second near-complete assembly of the hexaploid bread wheat (Triticum aestivum) genome.</title>
        <authorList>
            <person name="Zimin A.V."/>
            <person name="Puiu D."/>
            <person name="Shumante A."/>
            <person name="Alonge M."/>
            <person name="Salzberg S.L."/>
        </authorList>
    </citation>
    <scope>NUCLEOTIDE SEQUENCE</scope>
    <source>
        <tissue evidence="17">Leaf</tissue>
    </source>
</reference>
<dbReference type="GO" id="GO:0016020">
    <property type="term" value="C:membrane"/>
    <property type="evidence" value="ECO:0007669"/>
    <property type="project" value="UniProtKB-SubCell"/>
</dbReference>
<evidence type="ECO:0000259" key="16">
    <source>
        <dbReference type="PROSITE" id="PS50011"/>
    </source>
</evidence>
<dbReference type="AlphaFoldDB" id="A0A9R1F1R8"/>
<dbReference type="Gramene" id="TraesCS7B03G0661700.1">
    <property type="protein sequence ID" value="TraesCS7B03G0661700.1.CDS1"/>
    <property type="gene ID" value="TraesCS7B03G0661700"/>
</dbReference>
<dbReference type="PaxDb" id="4565-Traes_3AS_1D618944D.2"/>
<dbReference type="CDD" id="cd14066">
    <property type="entry name" value="STKc_IRAK"/>
    <property type="match status" value="1"/>
</dbReference>
<evidence type="ECO:0000256" key="3">
    <source>
        <dbReference type="ARBA" id="ARBA00010217"/>
    </source>
</evidence>
<evidence type="ECO:0000256" key="13">
    <source>
        <dbReference type="ARBA" id="ARBA00023136"/>
    </source>
</evidence>
<dbReference type="Pfam" id="PF00139">
    <property type="entry name" value="Lectin_legB"/>
    <property type="match status" value="1"/>
</dbReference>
<evidence type="ECO:0000256" key="1">
    <source>
        <dbReference type="ARBA" id="ARBA00004479"/>
    </source>
</evidence>
<dbReference type="FunFam" id="1.10.510.10:FF:000517">
    <property type="entry name" value="Putative receptor kinase Lecrk"/>
    <property type="match status" value="1"/>
</dbReference>
<keyword evidence="7 15" id="KW-0732">Signal</keyword>
<dbReference type="eggNOG" id="ENOG502QSJ4">
    <property type="taxonomic scope" value="Eukaryota"/>
</dbReference>
<evidence type="ECO:0000256" key="9">
    <source>
        <dbReference type="ARBA" id="ARBA00022741"/>
    </source>
</evidence>
<protein>
    <recommendedName>
        <fullName evidence="16">Protein kinase domain-containing protein</fullName>
    </recommendedName>
</protein>
<evidence type="ECO:0000256" key="2">
    <source>
        <dbReference type="ARBA" id="ARBA00008536"/>
    </source>
</evidence>
<dbReference type="Gramene" id="TraesCS3A03G0030200.1">
    <property type="protein sequence ID" value="TraesCS3A03G0030200.1.CDS1"/>
    <property type="gene ID" value="TraesCS3A03G0030200"/>
</dbReference>
<comment type="similarity">
    <text evidence="2">In the N-terminal section; belongs to the leguminous lectin family.</text>
</comment>
<dbReference type="Gramene" id="TraesCS3A03G0030100.1">
    <property type="protein sequence ID" value="TraesCS3A03G0030100.1.CDS1"/>
    <property type="gene ID" value="TraesCS3A03G0030100"/>
</dbReference>
<dbReference type="PROSITE" id="PS00107">
    <property type="entry name" value="PROTEIN_KINASE_ATP"/>
    <property type="match status" value="1"/>
</dbReference>
<dbReference type="STRING" id="4565.W5CJ26"/>
<feature type="domain" description="Protein kinase" evidence="16">
    <location>
        <begin position="366"/>
        <end position="647"/>
    </location>
</feature>
<evidence type="ECO:0000256" key="14">
    <source>
        <dbReference type="PROSITE-ProRule" id="PRU10141"/>
    </source>
</evidence>
<dbReference type="OMA" id="MNYRIHP"/>
<keyword evidence="10" id="KW-0418">Kinase</keyword>
<evidence type="ECO:0000256" key="12">
    <source>
        <dbReference type="ARBA" id="ARBA00022989"/>
    </source>
</evidence>
<evidence type="ECO:0000256" key="7">
    <source>
        <dbReference type="ARBA" id="ARBA00022729"/>
    </source>
</evidence>
<evidence type="ECO:0000256" key="10">
    <source>
        <dbReference type="ARBA" id="ARBA00022777"/>
    </source>
</evidence>
<dbReference type="GO" id="GO:0004674">
    <property type="term" value="F:protein serine/threonine kinase activity"/>
    <property type="evidence" value="ECO:0007669"/>
    <property type="project" value="UniProtKB-KW"/>
</dbReference>
<comment type="caution">
    <text evidence="17">The sequence shown here is derived from an EMBL/GenBank/DDBJ whole genome shotgun (WGS) entry which is preliminary data.</text>
</comment>
<dbReference type="InterPro" id="IPR000719">
    <property type="entry name" value="Prot_kinase_dom"/>
</dbReference>
<evidence type="ECO:0000256" key="4">
    <source>
        <dbReference type="ARBA" id="ARBA00022527"/>
    </source>
</evidence>
<dbReference type="Pfam" id="PF00069">
    <property type="entry name" value="Pkinase"/>
    <property type="match status" value="1"/>
</dbReference>
<dbReference type="EMBL" id="CM022217">
    <property type="protein sequence ID" value="KAF7020266.1"/>
    <property type="molecule type" value="Genomic_DNA"/>
</dbReference>
<dbReference type="Gene3D" id="1.10.510.10">
    <property type="entry name" value="Transferase(Phosphotransferase) domain 1"/>
    <property type="match status" value="1"/>
</dbReference>
<keyword evidence="12" id="KW-1133">Transmembrane helix</keyword>
<dbReference type="SUPFAM" id="SSF56112">
    <property type="entry name" value="Protein kinase-like (PK-like)"/>
    <property type="match status" value="1"/>
</dbReference>
<dbReference type="CDD" id="cd06899">
    <property type="entry name" value="lectin_legume_LecRK_Arcelin_ConA"/>
    <property type="match status" value="1"/>
</dbReference>
<evidence type="ECO:0000256" key="5">
    <source>
        <dbReference type="ARBA" id="ARBA00022679"/>
    </source>
</evidence>
<dbReference type="InterPro" id="IPR001220">
    <property type="entry name" value="Legume_lectin_dom"/>
</dbReference>
<feature type="chain" id="PRO_5044216737" description="Protein kinase domain-containing protein" evidence="15">
    <location>
        <begin position="22"/>
        <end position="679"/>
    </location>
</feature>
<evidence type="ECO:0000313" key="17">
    <source>
        <dbReference type="EMBL" id="KAF7020266.1"/>
    </source>
</evidence>
<dbReference type="InterPro" id="IPR017441">
    <property type="entry name" value="Protein_kinase_ATP_BS"/>
</dbReference>
<dbReference type="InterPro" id="IPR050528">
    <property type="entry name" value="L-type_Lectin-RKs"/>
</dbReference>
<evidence type="ECO:0000256" key="8">
    <source>
        <dbReference type="ARBA" id="ARBA00022734"/>
    </source>
</evidence>
<keyword evidence="5" id="KW-0808">Transferase</keyword>
<evidence type="ECO:0000256" key="15">
    <source>
        <dbReference type="SAM" id="SignalP"/>
    </source>
</evidence>
<comment type="similarity">
    <text evidence="3">In the C-terminal section; belongs to the protein kinase superfamily. Ser/Thr protein kinase family.</text>
</comment>
<dbReference type="Gene3D" id="2.60.120.200">
    <property type="match status" value="1"/>
</dbReference>
<evidence type="ECO:0000256" key="11">
    <source>
        <dbReference type="ARBA" id="ARBA00022840"/>
    </source>
</evidence>
<keyword evidence="13" id="KW-0472">Membrane</keyword>
<accession>A0A9R1F1R8</accession>
<reference evidence="17" key="1">
    <citation type="journal article" date="2017" name="Gigascience">
        <title>The first near-complete assembly of the hexaploid bread wheat genome, Triticum aestivum.</title>
        <authorList>
            <person name="Zimin A.V."/>
            <person name="Puiu D."/>
            <person name="Hall R."/>
            <person name="Kingan S."/>
            <person name="Clavijo B.J."/>
            <person name="Salzberg S.L."/>
        </authorList>
    </citation>
    <scope>NUCLEOTIDE SEQUENCE</scope>
    <source>
        <tissue evidence="17">Leaf</tissue>
    </source>
</reference>
<dbReference type="GO" id="GO:0005524">
    <property type="term" value="F:ATP binding"/>
    <property type="evidence" value="ECO:0007669"/>
    <property type="project" value="UniProtKB-UniRule"/>
</dbReference>
<sequence length="679" mass="74799">MPGLIWLCVLLIVSCHDGVDGVTEFIYNGFAGSKLRLDGEASISKQGVLSLTRDSYFTQGHGFHPEPLPFVNSHGVSMSFSATFVFSITPSDYGGSGDGMAFVISLAPLSGIWTDGKYLGLVNEEDDGSILANRFFAIELDTGVNKEFGDIDDNHVGADLNNLTSTVSSTAGYYSGNVEKDFNPLRLSSGNPMQVWVDYIDMQLDIRLAPVAMYKPSLPLLSYYPVDLAKVLKNDTKSKAGVPTTAYVGFSASNGDWPDWCAAHQILGWSFNMYGPAEPLNLSLLLRPLIQVQDSSRQEAHDKKKVVKWVTATISSLAILAGITACLLLRWWWCKTRNSEWNEDWEAELGPRRFAYRDLHRATDGFRDMQLLGKGGFGQVYRGALGSSGMDIAVKRISSESKQGLAEFTAEIIILGRLRHRNLVRLIGYCRHKKEMLLVYECMPNGSLDSYLHAQTRHAMLSWSQRLQIIKGVASGLLYLHEDWEQVIIHRDVKASNVLLDGEMNGRLGDFGLARLHDHGADAHTTHVAGTRGYLAPELTRFGKATKATDVFAFGAFVLEVACGRRPVGFNARGELLVIVQWVRDTWASGSGSIVDTIDPRLDEYAADEAELVLKLGLLCSHPLPVARPSIRLVMWYLDGDLSLPEFSPEYLNITDVDQVLDEVPPSVANSITGLSGGR</sequence>
<keyword evidence="11 14" id="KW-0067">ATP-binding</keyword>
<proteinExistence type="inferred from homology"/>
<dbReference type="PROSITE" id="PS00108">
    <property type="entry name" value="PROTEIN_KINASE_ST"/>
    <property type="match status" value="1"/>
</dbReference>
<dbReference type="PANTHER" id="PTHR27007">
    <property type="match status" value="1"/>
</dbReference>
<dbReference type="PROSITE" id="PS50011">
    <property type="entry name" value="PROTEIN_KINASE_DOM"/>
    <property type="match status" value="1"/>
</dbReference>
<keyword evidence="4" id="KW-0723">Serine/threonine-protein kinase</keyword>
<organism evidence="17">
    <name type="scientific">Triticum aestivum</name>
    <name type="common">Wheat</name>
    <dbReference type="NCBI Taxonomy" id="4565"/>
    <lineage>
        <taxon>Eukaryota</taxon>
        <taxon>Viridiplantae</taxon>
        <taxon>Streptophyta</taxon>
        <taxon>Embryophyta</taxon>
        <taxon>Tracheophyta</taxon>
        <taxon>Spermatophyta</taxon>
        <taxon>Magnoliopsida</taxon>
        <taxon>Liliopsida</taxon>
        <taxon>Poales</taxon>
        <taxon>Poaceae</taxon>
        <taxon>BOP clade</taxon>
        <taxon>Pooideae</taxon>
        <taxon>Triticodae</taxon>
        <taxon>Triticeae</taxon>
        <taxon>Triticinae</taxon>
        <taxon>Triticum</taxon>
    </lineage>
</organism>
<feature type="signal peptide" evidence="15">
    <location>
        <begin position="1"/>
        <end position="21"/>
    </location>
</feature>
<dbReference type="InterPro" id="IPR008271">
    <property type="entry name" value="Ser/Thr_kinase_AS"/>
</dbReference>
<dbReference type="Proteomes" id="UP000815260">
    <property type="component" value="Chromosome 3A"/>
</dbReference>
<feature type="binding site" evidence="14">
    <location>
        <position position="395"/>
    </location>
    <ligand>
        <name>ATP</name>
        <dbReference type="ChEBI" id="CHEBI:30616"/>
    </ligand>
</feature>
<dbReference type="SMR" id="A0A9R1F1R8"/>
<dbReference type="GO" id="GO:0030246">
    <property type="term" value="F:carbohydrate binding"/>
    <property type="evidence" value="ECO:0007669"/>
    <property type="project" value="UniProtKB-KW"/>
</dbReference>
<evidence type="ECO:0000256" key="6">
    <source>
        <dbReference type="ARBA" id="ARBA00022692"/>
    </source>
</evidence>
<dbReference type="FunFam" id="3.30.200.20:FF:000039">
    <property type="entry name" value="receptor-like protein kinase FERONIA"/>
    <property type="match status" value="1"/>
</dbReference>
<keyword evidence="9 14" id="KW-0547">Nucleotide-binding</keyword>
<name>A0A9R1F1R8_WHEAT</name>
<comment type="subcellular location">
    <subcellularLocation>
        <location evidence="1">Membrane</location>
        <topology evidence="1">Single-pass type I membrane protein</topology>
    </subcellularLocation>
</comment>
<gene>
    <name evidence="17" type="ORF">CFC21_033385</name>
</gene>